<dbReference type="STRING" id="47500.AF333_29100"/>
<evidence type="ECO:0000313" key="2">
    <source>
        <dbReference type="Proteomes" id="UP000037269"/>
    </source>
</evidence>
<organism evidence="1 2">
    <name type="scientific">Aneurinibacillus migulanus</name>
    <name type="common">Bacillus migulanus</name>
    <dbReference type="NCBI Taxonomy" id="47500"/>
    <lineage>
        <taxon>Bacteria</taxon>
        <taxon>Bacillati</taxon>
        <taxon>Bacillota</taxon>
        <taxon>Bacilli</taxon>
        <taxon>Bacillales</taxon>
        <taxon>Paenibacillaceae</taxon>
        <taxon>Aneurinibacillus group</taxon>
        <taxon>Aneurinibacillus</taxon>
    </lineage>
</organism>
<dbReference type="InterPro" id="IPR018755">
    <property type="entry name" value="Phage_Mu_Gp48"/>
</dbReference>
<dbReference type="EMBL" id="LGUG01000012">
    <property type="protein sequence ID" value="KON90544.1"/>
    <property type="molecule type" value="Genomic_DNA"/>
</dbReference>
<proteinExistence type="predicted"/>
<dbReference type="Proteomes" id="UP000037269">
    <property type="component" value="Unassembled WGS sequence"/>
</dbReference>
<keyword evidence="2" id="KW-1185">Reference proteome</keyword>
<protein>
    <submittedName>
        <fullName evidence="1">Uncharacterized protein</fullName>
    </submittedName>
</protein>
<evidence type="ECO:0000313" key="1">
    <source>
        <dbReference type="EMBL" id="KON90544.1"/>
    </source>
</evidence>
<accession>A0A0M0GL23</accession>
<gene>
    <name evidence="1" type="ORF">AF333_29100</name>
</gene>
<dbReference type="PATRIC" id="fig|47500.9.peg.109"/>
<sequence>MQAILEVQGRRLDELFADIRDVYAQRRIETATWTIDRHERIWDVTPHANDTLDDRRARVKAKILLYAPMTIRKMRDIINTFVPSKNAKVYNIPNEYAFEAQIPSDELHLLREIVAAVEKAKPAHLEFLLAPSTNETIEIQERVAVNIRRYHKVHEFRVGMKPMKYQSEEVL</sequence>
<dbReference type="AlphaFoldDB" id="A0A0M0GL23"/>
<reference evidence="1 2" key="1">
    <citation type="submission" date="2015-07" db="EMBL/GenBank/DDBJ databases">
        <title>Fjat-14205 dsm 2895.</title>
        <authorList>
            <person name="Liu B."/>
            <person name="Wang J."/>
            <person name="Zhu Y."/>
            <person name="Liu G."/>
            <person name="Chen Q."/>
            <person name="Chen Z."/>
            <person name="Lan J."/>
            <person name="Che J."/>
            <person name="Ge C."/>
            <person name="Shi H."/>
            <person name="Pan Z."/>
            <person name="Liu X."/>
        </authorList>
    </citation>
    <scope>NUCLEOTIDE SEQUENCE [LARGE SCALE GENOMIC DNA]</scope>
    <source>
        <strain evidence="1 2">DSM 2895</strain>
    </source>
</reference>
<name>A0A0M0GL23_ANEMI</name>
<comment type="caution">
    <text evidence="1">The sequence shown here is derived from an EMBL/GenBank/DDBJ whole genome shotgun (WGS) entry which is preliminary data.</text>
</comment>
<dbReference type="Pfam" id="PF10076">
    <property type="entry name" value="Phage_Mu_Gp48"/>
    <property type="match status" value="1"/>
</dbReference>